<dbReference type="InterPro" id="IPR000504">
    <property type="entry name" value="RRM_dom"/>
</dbReference>
<dbReference type="SMART" id="SM00360">
    <property type="entry name" value="RRM"/>
    <property type="match status" value="2"/>
</dbReference>
<evidence type="ECO:0000313" key="3">
    <source>
        <dbReference type="Proteomes" id="UP000076420"/>
    </source>
</evidence>
<proteinExistence type="predicted"/>
<dbReference type="STRING" id="6526.A0A2C9M6D4"/>
<dbReference type="Gene3D" id="3.30.70.330">
    <property type="match status" value="2"/>
</dbReference>
<dbReference type="SUPFAM" id="SSF54928">
    <property type="entry name" value="RNA-binding domain, RBD"/>
    <property type="match status" value="3"/>
</dbReference>
<protein>
    <recommendedName>
        <fullName evidence="1">RRM domain-containing protein</fullName>
    </recommendedName>
</protein>
<accession>A0A2C9M6D4</accession>
<dbReference type="InterPro" id="IPR035979">
    <property type="entry name" value="RBD_domain_sf"/>
</dbReference>
<dbReference type="VEuPathDB" id="VectorBase:BGLB039105"/>
<evidence type="ECO:0000259" key="1">
    <source>
        <dbReference type="SMART" id="SM00360"/>
    </source>
</evidence>
<dbReference type="KEGG" id="bgt:106074001"/>
<reference evidence="2" key="1">
    <citation type="submission" date="2020-05" db="UniProtKB">
        <authorList>
            <consortium name="EnsemblMetazoa"/>
        </authorList>
    </citation>
    <scope>IDENTIFICATION</scope>
    <source>
        <strain evidence="2">BB02</strain>
    </source>
</reference>
<organism evidence="2 3">
    <name type="scientific">Biomphalaria glabrata</name>
    <name type="common">Bloodfluke planorb</name>
    <name type="synonym">Freshwater snail</name>
    <dbReference type="NCBI Taxonomy" id="6526"/>
    <lineage>
        <taxon>Eukaryota</taxon>
        <taxon>Metazoa</taxon>
        <taxon>Spiralia</taxon>
        <taxon>Lophotrochozoa</taxon>
        <taxon>Mollusca</taxon>
        <taxon>Gastropoda</taxon>
        <taxon>Heterobranchia</taxon>
        <taxon>Euthyneura</taxon>
        <taxon>Panpulmonata</taxon>
        <taxon>Hygrophila</taxon>
        <taxon>Lymnaeoidea</taxon>
        <taxon>Planorbidae</taxon>
        <taxon>Biomphalaria</taxon>
    </lineage>
</organism>
<dbReference type="Proteomes" id="UP000076420">
    <property type="component" value="Unassembled WGS sequence"/>
</dbReference>
<dbReference type="GO" id="GO:0003723">
    <property type="term" value="F:RNA binding"/>
    <property type="evidence" value="ECO:0007669"/>
    <property type="project" value="InterPro"/>
</dbReference>
<dbReference type="VEuPathDB" id="VectorBase:BGLAX_030258"/>
<dbReference type="Pfam" id="PF00076">
    <property type="entry name" value="RRM_1"/>
    <property type="match status" value="1"/>
</dbReference>
<sequence length="356" mass="40317">MVAMEALTGMKLRGSAKALKVYVANRKKDGSIRDPEEYRRLVTLCVSVPKQYSEQDIIEKFTIYGHIMEIKMIDFGESQECLAFLTFKRPFQAAKAFEACPKNFLAKFSIPKDLITEAGISTDFPQTSSRAKINTNRSYRHQKNGRDQPAKIELHKEKICAHHQSSSLRSGRIKIEFPDEMTLAMVQNICSLLPGIKDCELITTGVALATFCCQRGAEYGSLKLNGFQLCNKSSLKVVIINEEQLLSQPSYTRIALPEAHPQVVQKDQNKMFRVVILADRCEISEQILIDLMSRFKNLIDVFLLRNRKMACAIYSCRKSALQAVETLNNLIVCDQTIEVLSLEPPSISPKHVQFQF</sequence>
<name>A0A2C9M6D4_BIOGL</name>
<feature type="domain" description="RRM" evidence="1">
    <location>
        <begin position="43"/>
        <end position="112"/>
    </location>
</feature>
<dbReference type="EnsemblMetazoa" id="BGLB039105-RA">
    <property type="protein sequence ID" value="BGLB039105-PA"/>
    <property type="gene ID" value="BGLB039105"/>
</dbReference>
<dbReference type="InterPro" id="IPR012677">
    <property type="entry name" value="Nucleotide-bd_a/b_plait_sf"/>
</dbReference>
<dbReference type="AlphaFoldDB" id="A0A2C9M6D4"/>
<evidence type="ECO:0000313" key="2">
    <source>
        <dbReference type="EnsemblMetazoa" id="BGLB039105-PA"/>
    </source>
</evidence>
<feature type="domain" description="RRM" evidence="1">
    <location>
        <begin position="274"/>
        <end position="340"/>
    </location>
</feature>
<gene>
    <name evidence="2" type="primary">106074001</name>
</gene>